<dbReference type="PROSITE" id="PS51065">
    <property type="entry name" value="NHR"/>
    <property type="match status" value="2"/>
</dbReference>
<evidence type="ECO:0000259" key="1">
    <source>
        <dbReference type="PROSITE" id="PS51065"/>
    </source>
</evidence>
<feature type="domain" description="NHR" evidence="1">
    <location>
        <begin position="72"/>
        <end position="173"/>
    </location>
</feature>
<feature type="non-terminal residue" evidence="2">
    <location>
        <position position="1"/>
    </location>
</feature>
<gene>
    <name evidence="2" type="primary">ORF85575</name>
</gene>
<dbReference type="Pfam" id="PF07177">
    <property type="entry name" value="Neuralized"/>
    <property type="match status" value="2"/>
</dbReference>
<reference evidence="2" key="1">
    <citation type="submission" date="2014-12" db="EMBL/GenBank/DDBJ databases">
        <title>Insight into the proteome of Arion vulgaris.</title>
        <authorList>
            <person name="Aradska J."/>
            <person name="Bulat T."/>
            <person name="Smidak R."/>
            <person name="Sarate P."/>
            <person name="Gangsoo J."/>
            <person name="Sialana F."/>
            <person name="Bilban M."/>
            <person name="Lubec G."/>
        </authorList>
    </citation>
    <scope>NUCLEOTIDE SEQUENCE</scope>
    <source>
        <tissue evidence="2">Skin</tissue>
    </source>
</reference>
<proteinExistence type="predicted"/>
<dbReference type="PANTHER" id="PTHR12429">
    <property type="entry name" value="NEURALIZED"/>
    <property type="match status" value="1"/>
</dbReference>
<dbReference type="PANTHER" id="PTHR12429:SF14">
    <property type="entry name" value="NEURALIZED-LIKE PROTEIN 4"/>
    <property type="match status" value="1"/>
</dbReference>
<organism evidence="2">
    <name type="scientific">Arion vulgaris</name>
    <dbReference type="NCBI Taxonomy" id="1028688"/>
    <lineage>
        <taxon>Eukaryota</taxon>
        <taxon>Metazoa</taxon>
        <taxon>Spiralia</taxon>
        <taxon>Lophotrochozoa</taxon>
        <taxon>Mollusca</taxon>
        <taxon>Gastropoda</taxon>
        <taxon>Heterobranchia</taxon>
        <taxon>Euthyneura</taxon>
        <taxon>Panpulmonata</taxon>
        <taxon>Eupulmonata</taxon>
        <taxon>Stylommatophora</taxon>
        <taxon>Helicina</taxon>
        <taxon>Arionoidea</taxon>
        <taxon>Arionidae</taxon>
        <taxon>Arion</taxon>
    </lineage>
</organism>
<protein>
    <recommendedName>
        <fullName evidence="1">NHR domain-containing protein</fullName>
    </recommendedName>
</protein>
<evidence type="ECO:0000313" key="2">
    <source>
        <dbReference type="EMBL" id="CEK73165.1"/>
    </source>
</evidence>
<dbReference type="EMBL" id="HACG01026300">
    <property type="protein sequence ID" value="CEK73165.1"/>
    <property type="molecule type" value="Transcribed_RNA"/>
</dbReference>
<name>A0A0B6ZZK0_9EUPU</name>
<dbReference type="InterPro" id="IPR006573">
    <property type="entry name" value="NHR_dom"/>
</dbReference>
<dbReference type="InterPro" id="IPR043136">
    <property type="entry name" value="B30.2/SPRY_sf"/>
</dbReference>
<dbReference type="Gene3D" id="2.60.120.920">
    <property type="match status" value="2"/>
</dbReference>
<feature type="non-terminal residue" evidence="2">
    <location>
        <position position="173"/>
    </location>
</feature>
<dbReference type="SMART" id="SM00588">
    <property type="entry name" value="NEUZ"/>
    <property type="match status" value="1"/>
</dbReference>
<dbReference type="GO" id="GO:0061630">
    <property type="term" value="F:ubiquitin protein ligase activity"/>
    <property type="evidence" value="ECO:0007669"/>
    <property type="project" value="TreeGrafter"/>
</dbReference>
<sequence>TLHYYLDGVDQGVASTDIATGVYAVIDLYGQCAQVSMSTGTVVIPPADILQQHVSLHTEQISTPSVVNTDITHRLSKCCGKNITLRNSCWGASRIQSYNHGIVFSSEPLKYDEIFEVEISEVSNQWSGSLKIGLTTIAISDTSCPISIPSTADEITSKVTWIVSGSEVKKCGV</sequence>
<feature type="domain" description="NHR" evidence="1">
    <location>
        <begin position="1"/>
        <end position="40"/>
    </location>
</feature>
<accession>A0A0B6ZZK0</accession>
<dbReference type="AlphaFoldDB" id="A0A0B6ZZK0"/>
<dbReference type="InterPro" id="IPR037962">
    <property type="entry name" value="Neuralized"/>
</dbReference>